<evidence type="ECO:0000256" key="2">
    <source>
        <dbReference type="SAM" id="Phobius"/>
    </source>
</evidence>
<evidence type="ECO:0000313" key="3">
    <source>
        <dbReference type="EMBL" id="NYI71884.1"/>
    </source>
</evidence>
<keyword evidence="2" id="KW-0472">Membrane</keyword>
<protein>
    <recommendedName>
        <fullName evidence="5">DUF4245 domain-containing protein</fullName>
    </recommendedName>
</protein>
<proteinExistence type="predicted"/>
<dbReference type="Pfam" id="PF14030">
    <property type="entry name" value="DUF4245"/>
    <property type="match status" value="1"/>
</dbReference>
<sequence>MSEIPAASGPPPSHGGTRKAGAGDMIRSLLIILIPVLVITFIYTRNPPEAPVQPVEWRPQLAQARAAVDWPVLAPEGLPDTWVPTRVRWLPKGAPGLNAEPSLRNEWQLGFLDPERVYLELSQGDALPDDLIARASRQGVPDGTARVGNAEWQRLVSQDGRTRSLVRRADGAVTIVAGDVGYAQLEAYASTLSP</sequence>
<accession>A0A7Z0ILP8</accession>
<dbReference type="AlphaFoldDB" id="A0A7Z0ILP8"/>
<evidence type="ECO:0008006" key="5">
    <source>
        <dbReference type="Google" id="ProtNLM"/>
    </source>
</evidence>
<reference evidence="3 4" key="1">
    <citation type="submission" date="2020-07" db="EMBL/GenBank/DDBJ databases">
        <title>Sequencing the genomes of 1000 actinobacteria strains.</title>
        <authorList>
            <person name="Klenk H.-P."/>
        </authorList>
    </citation>
    <scope>NUCLEOTIDE SEQUENCE [LARGE SCALE GENOMIC DNA]</scope>
    <source>
        <strain evidence="3 4">DSM 103164</strain>
    </source>
</reference>
<dbReference type="InterPro" id="IPR025339">
    <property type="entry name" value="DUF4245"/>
</dbReference>
<organism evidence="3 4">
    <name type="scientific">Naumannella cuiyingiana</name>
    <dbReference type="NCBI Taxonomy" id="1347891"/>
    <lineage>
        <taxon>Bacteria</taxon>
        <taxon>Bacillati</taxon>
        <taxon>Actinomycetota</taxon>
        <taxon>Actinomycetes</taxon>
        <taxon>Propionibacteriales</taxon>
        <taxon>Propionibacteriaceae</taxon>
        <taxon>Naumannella</taxon>
    </lineage>
</organism>
<gene>
    <name evidence="3" type="ORF">GGQ54_002444</name>
</gene>
<keyword evidence="2" id="KW-0812">Transmembrane</keyword>
<name>A0A7Z0ILP8_9ACTN</name>
<comment type="caution">
    <text evidence="3">The sequence shown here is derived from an EMBL/GenBank/DDBJ whole genome shotgun (WGS) entry which is preliminary data.</text>
</comment>
<feature type="transmembrane region" description="Helical" evidence="2">
    <location>
        <begin position="26"/>
        <end position="44"/>
    </location>
</feature>
<evidence type="ECO:0000256" key="1">
    <source>
        <dbReference type="SAM" id="MobiDB-lite"/>
    </source>
</evidence>
<feature type="region of interest" description="Disordered" evidence="1">
    <location>
        <begin position="1"/>
        <end position="20"/>
    </location>
</feature>
<dbReference type="EMBL" id="JACBZS010000001">
    <property type="protein sequence ID" value="NYI71884.1"/>
    <property type="molecule type" value="Genomic_DNA"/>
</dbReference>
<keyword evidence="2" id="KW-1133">Transmembrane helix</keyword>
<dbReference type="Proteomes" id="UP000527616">
    <property type="component" value="Unassembled WGS sequence"/>
</dbReference>
<evidence type="ECO:0000313" key="4">
    <source>
        <dbReference type="Proteomes" id="UP000527616"/>
    </source>
</evidence>
<keyword evidence="4" id="KW-1185">Reference proteome</keyword>
<dbReference type="RefSeq" id="WP_179445651.1">
    <property type="nucleotide sequence ID" value="NZ_JACBZS010000001.1"/>
</dbReference>